<accession>A0A1J1IZ94</accession>
<sequence>MNSFKQVSSKHPNTSRVEREQKTNDKGRESRRLYFLPAFIFSYRSSSKQIMEKAEIDRNLKGNNKMMRDKNVVIIDSSNKKTFISTSSTSMSRQRMSALDTFAIQLL</sequence>
<dbReference type="AlphaFoldDB" id="A0A1J1IZ94"/>
<feature type="region of interest" description="Disordered" evidence="1">
    <location>
        <begin position="1"/>
        <end position="29"/>
    </location>
</feature>
<dbReference type="EMBL" id="CVRI01000064">
    <property type="protein sequence ID" value="CRL05533.1"/>
    <property type="molecule type" value="Genomic_DNA"/>
</dbReference>
<name>A0A1J1IZ94_9DIPT</name>
<reference evidence="2 3" key="1">
    <citation type="submission" date="2015-04" db="EMBL/GenBank/DDBJ databases">
        <authorList>
            <person name="Syromyatnikov M.Y."/>
            <person name="Popov V.N."/>
        </authorList>
    </citation>
    <scope>NUCLEOTIDE SEQUENCE [LARGE SCALE GENOMIC DNA]</scope>
</reference>
<evidence type="ECO:0000313" key="2">
    <source>
        <dbReference type="EMBL" id="CRL05533.1"/>
    </source>
</evidence>
<dbReference type="Proteomes" id="UP000183832">
    <property type="component" value="Unassembled WGS sequence"/>
</dbReference>
<feature type="compositionally biased region" description="Polar residues" evidence="1">
    <location>
        <begin position="1"/>
        <end position="15"/>
    </location>
</feature>
<keyword evidence="3" id="KW-1185">Reference proteome</keyword>
<gene>
    <name evidence="2" type="ORF">CLUMA_CG018549</name>
</gene>
<protein>
    <submittedName>
        <fullName evidence="2">CLUMA_CG018549, isoform A</fullName>
    </submittedName>
</protein>
<feature type="compositionally biased region" description="Basic and acidic residues" evidence="1">
    <location>
        <begin position="16"/>
        <end position="29"/>
    </location>
</feature>
<organism evidence="2 3">
    <name type="scientific">Clunio marinus</name>
    <dbReference type="NCBI Taxonomy" id="568069"/>
    <lineage>
        <taxon>Eukaryota</taxon>
        <taxon>Metazoa</taxon>
        <taxon>Ecdysozoa</taxon>
        <taxon>Arthropoda</taxon>
        <taxon>Hexapoda</taxon>
        <taxon>Insecta</taxon>
        <taxon>Pterygota</taxon>
        <taxon>Neoptera</taxon>
        <taxon>Endopterygota</taxon>
        <taxon>Diptera</taxon>
        <taxon>Nematocera</taxon>
        <taxon>Chironomoidea</taxon>
        <taxon>Chironomidae</taxon>
        <taxon>Clunio</taxon>
    </lineage>
</organism>
<evidence type="ECO:0000313" key="3">
    <source>
        <dbReference type="Proteomes" id="UP000183832"/>
    </source>
</evidence>
<evidence type="ECO:0000256" key="1">
    <source>
        <dbReference type="SAM" id="MobiDB-lite"/>
    </source>
</evidence>
<proteinExistence type="predicted"/>